<evidence type="ECO:0000256" key="2">
    <source>
        <dbReference type="SAM" id="Phobius"/>
    </source>
</evidence>
<keyword evidence="2" id="KW-0812">Transmembrane</keyword>
<dbReference type="GO" id="GO:0016787">
    <property type="term" value="F:hydrolase activity"/>
    <property type="evidence" value="ECO:0007669"/>
    <property type="project" value="UniProtKB-KW"/>
</dbReference>
<feature type="region of interest" description="Disordered" evidence="1">
    <location>
        <begin position="305"/>
        <end position="349"/>
    </location>
</feature>
<dbReference type="Proteomes" id="UP000515511">
    <property type="component" value="Plasmid unnamed1"/>
</dbReference>
<reference evidence="4" key="1">
    <citation type="submission" date="2019-09" db="EMBL/GenBank/DDBJ databases">
        <title>Antimicrobial potential of Antarctic Bacteria.</title>
        <authorList>
            <person name="Benaud N."/>
            <person name="Edwards R.J."/>
            <person name="Ferrari B.C."/>
        </authorList>
    </citation>
    <scope>NUCLEOTIDE SEQUENCE [LARGE SCALE GENOMIC DNA]</scope>
    <source>
        <strain evidence="4">INR9</strain>
        <plasmid evidence="4">unnamed1</plasmid>
    </source>
</reference>
<dbReference type="KEGG" id="lse:F1C12_21820"/>
<organism evidence="3 4">
    <name type="scientific">Leifsonia shinshuensis</name>
    <dbReference type="NCBI Taxonomy" id="150026"/>
    <lineage>
        <taxon>Bacteria</taxon>
        <taxon>Bacillati</taxon>
        <taxon>Actinomycetota</taxon>
        <taxon>Actinomycetes</taxon>
        <taxon>Micrococcales</taxon>
        <taxon>Microbacteriaceae</taxon>
        <taxon>Leifsonia</taxon>
    </lineage>
</organism>
<sequence length="349" mass="37197">MIWAVVIVAVLVVAAIGIGALAVVLARRVVMPRPPKLTAIRDIDLESETITLDADRKTLHAGTFGLWAGDNGYALVGDIVRHDTSDDSITRKLLEVDGTGLSEATEGRWTGHVLRSPAVLHRNDREVLIPVDGGTAPAWLIEPDGTPTTTWAIHIHGVRTTRITALRTVPAADQLGMTSLVVSFRGDTEGPEVRNGASGLGTTEWPDVDAAIAYALEHGAERVFLFAWSMGASIALLLTERSPHREAIGGLVLVAPSTDWRTVIRYGAHKAHLPAFLAAAAAGALAGRLSSRIVGLVSPIDLDGRRPGLDPRLPPAGAGPGHPLRRRYRDPRGPQPKVRGRQSSPGHPR</sequence>
<accession>A0A7G6YHF9</accession>
<evidence type="ECO:0000313" key="4">
    <source>
        <dbReference type="Proteomes" id="UP000515511"/>
    </source>
</evidence>
<proteinExistence type="predicted"/>
<geneLocation type="plasmid" evidence="3 4">
    <name>unnamed1</name>
</geneLocation>
<name>A0A7G6YHF9_9MICO</name>
<dbReference type="InterPro" id="IPR029058">
    <property type="entry name" value="AB_hydrolase_fold"/>
</dbReference>
<dbReference type="AlphaFoldDB" id="A0A7G6YHF9"/>
<dbReference type="RefSeq" id="WP_185279197.1">
    <property type="nucleotide sequence ID" value="NZ_CP043642.1"/>
</dbReference>
<evidence type="ECO:0000313" key="3">
    <source>
        <dbReference type="EMBL" id="QNE37924.1"/>
    </source>
</evidence>
<dbReference type="EMBL" id="CP043642">
    <property type="protein sequence ID" value="QNE37924.1"/>
    <property type="molecule type" value="Genomic_DNA"/>
</dbReference>
<keyword evidence="3" id="KW-0378">Hydrolase</keyword>
<dbReference type="SUPFAM" id="SSF53474">
    <property type="entry name" value="alpha/beta-Hydrolases"/>
    <property type="match status" value="1"/>
</dbReference>
<keyword evidence="3" id="KW-0614">Plasmid</keyword>
<protein>
    <submittedName>
        <fullName evidence="3">Alpha/beta hydrolase</fullName>
    </submittedName>
</protein>
<dbReference type="Gene3D" id="3.40.50.1820">
    <property type="entry name" value="alpha/beta hydrolase"/>
    <property type="match status" value="1"/>
</dbReference>
<gene>
    <name evidence="3" type="ORF">F1C12_21820</name>
</gene>
<evidence type="ECO:0000256" key="1">
    <source>
        <dbReference type="SAM" id="MobiDB-lite"/>
    </source>
</evidence>
<feature type="transmembrane region" description="Helical" evidence="2">
    <location>
        <begin position="6"/>
        <end position="26"/>
    </location>
</feature>
<keyword evidence="2" id="KW-1133">Transmembrane helix</keyword>
<keyword evidence="2" id="KW-0472">Membrane</keyword>